<protein>
    <submittedName>
        <fullName evidence="1">Uncharacterized protein</fullName>
    </submittedName>
</protein>
<keyword evidence="2" id="KW-1185">Reference proteome</keyword>
<reference evidence="1 2" key="1">
    <citation type="submission" date="2019-03" db="EMBL/GenBank/DDBJ databases">
        <title>Subsurface microbial communities from deep shales in Ohio and West Virginia, USA.</title>
        <authorList>
            <person name="Wrighton K."/>
        </authorList>
    </citation>
    <scope>NUCLEOTIDE SEQUENCE [LARGE SCALE GENOMIC DNA]</scope>
    <source>
        <strain evidence="1 2">MSL 6dP</strain>
    </source>
</reference>
<name>A0A4R8GXB3_9FIRM</name>
<organism evidence="1 2">
    <name type="scientific">Orenia marismortui</name>
    <dbReference type="NCBI Taxonomy" id="46469"/>
    <lineage>
        <taxon>Bacteria</taxon>
        <taxon>Bacillati</taxon>
        <taxon>Bacillota</taxon>
        <taxon>Clostridia</taxon>
        <taxon>Halanaerobiales</taxon>
        <taxon>Halobacteroidaceae</taxon>
        <taxon>Orenia</taxon>
    </lineage>
</organism>
<dbReference type="RefSeq" id="WP_134118064.1">
    <property type="nucleotide sequence ID" value="NZ_SOEG01000028.1"/>
</dbReference>
<evidence type="ECO:0000313" key="1">
    <source>
        <dbReference type="EMBL" id="TDX48407.1"/>
    </source>
</evidence>
<gene>
    <name evidence="1" type="ORF">C7959_12815</name>
</gene>
<proteinExistence type="predicted"/>
<evidence type="ECO:0000313" key="2">
    <source>
        <dbReference type="Proteomes" id="UP000295832"/>
    </source>
</evidence>
<comment type="caution">
    <text evidence="1">The sequence shown here is derived from an EMBL/GenBank/DDBJ whole genome shotgun (WGS) entry which is preliminary data.</text>
</comment>
<dbReference type="Proteomes" id="UP000295832">
    <property type="component" value="Unassembled WGS sequence"/>
</dbReference>
<dbReference type="STRING" id="926561.GCA_000379025_01460"/>
<accession>A0A4R8GXB3</accession>
<sequence>MDYDNQVLIELLEPLQWKGIVTIILKAGSELSEYTGTISEIVNDYYLVLIDDSERIICIPINCIYKVIYYADDHKFVVFEKVLKDDTNILN</sequence>
<dbReference type="EMBL" id="SOEG01000028">
    <property type="protein sequence ID" value="TDX48407.1"/>
    <property type="molecule type" value="Genomic_DNA"/>
</dbReference>
<dbReference type="AlphaFoldDB" id="A0A4R8GXB3"/>